<reference evidence="3" key="1">
    <citation type="submission" date="2018-11" db="EMBL/GenBank/DDBJ databases">
        <authorList>
            <consortium name="Pathogen Informatics"/>
        </authorList>
    </citation>
    <scope>NUCLEOTIDE SEQUENCE</scope>
</reference>
<proteinExistence type="predicted"/>
<dbReference type="Proteomes" id="UP000784294">
    <property type="component" value="Unassembled WGS sequence"/>
</dbReference>
<organism evidence="3 4">
    <name type="scientific">Protopolystoma xenopodis</name>
    <dbReference type="NCBI Taxonomy" id="117903"/>
    <lineage>
        <taxon>Eukaryota</taxon>
        <taxon>Metazoa</taxon>
        <taxon>Spiralia</taxon>
        <taxon>Lophotrochozoa</taxon>
        <taxon>Platyhelminthes</taxon>
        <taxon>Monogenea</taxon>
        <taxon>Polyopisthocotylea</taxon>
        <taxon>Polystomatidea</taxon>
        <taxon>Polystomatidae</taxon>
        <taxon>Protopolystoma</taxon>
    </lineage>
</organism>
<accession>A0A448WKP1</accession>
<comment type="caution">
    <text evidence="3">The sequence shown here is derived from an EMBL/GenBank/DDBJ whole genome shotgun (WGS) entry which is preliminary data.</text>
</comment>
<feature type="region of interest" description="Disordered" evidence="1">
    <location>
        <begin position="156"/>
        <end position="204"/>
    </location>
</feature>
<gene>
    <name evidence="3" type="ORF">PXEA_LOCUS7615</name>
</gene>
<protein>
    <submittedName>
        <fullName evidence="3">Uncharacterized protein</fullName>
    </submittedName>
</protein>
<feature type="compositionally biased region" description="Basic and acidic residues" evidence="1">
    <location>
        <begin position="182"/>
        <end position="193"/>
    </location>
</feature>
<dbReference type="EMBL" id="CAAALY010020234">
    <property type="protein sequence ID" value="VEL14175.1"/>
    <property type="molecule type" value="Genomic_DNA"/>
</dbReference>
<feature type="region of interest" description="Disordered" evidence="1">
    <location>
        <begin position="1"/>
        <end position="23"/>
    </location>
</feature>
<evidence type="ECO:0000313" key="3">
    <source>
        <dbReference type="EMBL" id="VEL14175.1"/>
    </source>
</evidence>
<dbReference type="AlphaFoldDB" id="A0A448WKP1"/>
<keyword evidence="2" id="KW-0812">Transmembrane</keyword>
<sequence length="264" mass="28205">MNEAGFSDGHFRPKRGPKERERGDRVLAQAERLDWQVVGAPARREEWGQLAGGHDEWKKCQMVSGVARVIETTHMTISGGAFRTFAAVTGAGGSAMAFTITAAVGVVVVVVVVVIVVVVVVVVVVAVSEQTVFPNSASDEEMVRPGLHMVTLNTSMPVRRQPPAPPSGRVWSEGSEGWRSQEGIRPRGPRGGDETGTIGCSPTGSVCSTSPTNGYIPLGRLVTPTAADSVDCTISAEMIERIHNHVCTHSVPMPKVDVYPHPHR</sequence>
<keyword evidence="2" id="KW-1133">Transmembrane helix</keyword>
<evidence type="ECO:0000256" key="2">
    <source>
        <dbReference type="SAM" id="Phobius"/>
    </source>
</evidence>
<keyword evidence="4" id="KW-1185">Reference proteome</keyword>
<evidence type="ECO:0000256" key="1">
    <source>
        <dbReference type="SAM" id="MobiDB-lite"/>
    </source>
</evidence>
<keyword evidence="2" id="KW-0472">Membrane</keyword>
<name>A0A448WKP1_9PLAT</name>
<evidence type="ECO:0000313" key="4">
    <source>
        <dbReference type="Proteomes" id="UP000784294"/>
    </source>
</evidence>
<feature type="transmembrane region" description="Helical" evidence="2">
    <location>
        <begin position="102"/>
        <end position="127"/>
    </location>
</feature>